<reference evidence="4" key="1">
    <citation type="journal article" date="2019" name="Int. J. Syst. Evol. Microbiol.">
        <title>The Global Catalogue of Microorganisms (GCM) 10K type strain sequencing project: providing services to taxonomists for standard genome sequencing and annotation.</title>
        <authorList>
            <consortium name="The Broad Institute Genomics Platform"/>
            <consortium name="The Broad Institute Genome Sequencing Center for Infectious Disease"/>
            <person name="Wu L."/>
            <person name="Ma J."/>
        </authorList>
    </citation>
    <scope>NUCLEOTIDE SEQUENCE [LARGE SCALE GENOMIC DNA]</scope>
    <source>
        <strain evidence="4">CGMCC-1.15741</strain>
    </source>
</reference>
<dbReference type="InterPro" id="IPR013702">
    <property type="entry name" value="FIST_domain_N"/>
</dbReference>
<organism evidence="3 4">
    <name type="scientific">Ponticaulis profundi</name>
    <dbReference type="NCBI Taxonomy" id="2665222"/>
    <lineage>
        <taxon>Bacteria</taxon>
        <taxon>Pseudomonadati</taxon>
        <taxon>Pseudomonadota</taxon>
        <taxon>Alphaproteobacteria</taxon>
        <taxon>Hyphomonadales</taxon>
        <taxon>Hyphomonadaceae</taxon>
        <taxon>Ponticaulis</taxon>
    </lineage>
</organism>
<dbReference type="PANTHER" id="PTHR40252:SF2">
    <property type="entry name" value="BLR0328 PROTEIN"/>
    <property type="match status" value="1"/>
</dbReference>
<dbReference type="SMART" id="SM00897">
    <property type="entry name" value="FIST"/>
    <property type="match status" value="1"/>
</dbReference>
<dbReference type="InterPro" id="IPR019494">
    <property type="entry name" value="FIST_C"/>
</dbReference>
<feature type="domain" description="FIST" evidence="1">
    <location>
        <begin position="39"/>
        <end position="240"/>
    </location>
</feature>
<dbReference type="Pfam" id="PF10442">
    <property type="entry name" value="FIST_C"/>
    <property type="match status" value="1"/>
</dbReference>
<evidence type="ECO:0000313" key="4">
    <source>
        <dbReference type="Proteomes" id="UP001596303"/>
    </source>
</evidence>
<dbReference type="GeneID" id="97050175"/>
<comment type="caution">
    <text evidence="3">The sequence shown here is derived from an EMBL/GenBank/DDBJ whole genome shotgun (WGS) entry which is preliminary data.</text>
</comment>
<protein>
    <submittedName>
        <fullName evidence="3">FIST N-terminal domain-containing protein</fullName>
    </submittedName>
</protein>
<gene>
    <name evidence="3" type="ORF">ACFQDM_15760</name>
</gene>
<evidence type="ECO:0000259" key="2">
    <source>
        <dbReference type="SMART" id="SM01204"/>
    </source>
</evidence>
<feature type="domain" description="FIST C-domain" evidence="2">
    <location>
        <begin position="241"/>
        <end position="370"/>
    </location>
</feature>
<dbReference type="Proteomes" id="UP001596303">
    <property type="component" value="Unassembled WGS sequence"/>
</dbReference>
<evidence type="ECO:0000259" key="1">
    <source>
        <dbReference type="SMART" id="SM00897"/>
    </source>
</evidence>
<dbReference type="EMBL" id="JBHSSW010000055">
    <property type="protein sequence ID" value="MFC6199539.1"/>
    <property type="molecule type" value="Genomic_DNA"/>
</dbReference>
<keyword evidence="4" id="KW-1185">Reference proteome</keyword>
<sequence length="388" mass="41775">MQTLQTVLPDAAKLGPRVATVPLRGMDPVAALSTQLGPGPFALVLLFVGAGADLPQLLNRASAFFGQSAVAGCTTAGELGEDGYTDRSLVAVAFPAMGFAARTVLIDPIDAINTHNMIAQLQEIRQDLWRRAEEMPQELAVLLVDGMSGCEESLVASLTGGLGPVRIVGGSAGDWRVFRQTHVFCGERLRSRTAAVLCLLRSRMAMRTFSFNSARPSRTQMVVTRADPAKRAVLRINDEPAAREYARLLGCEVDELSPEMFATRPVMVRAGGRHFVRAIRGVGPDDALMFFGAVAEGMVLTLAEESDTVTHLDTALSGLAAQGTPRLVLGFDCIFRRMDAEVRQQTRAISDLLAQHRVVGFSTYGEQTGGMHLNQTLTGVAFYDPLQT</sequence>
<dbReference type="RefSeq" id="WP_245008577.1">
    <property type="nucleotide sequence ID" value="NZ_JBHSSW010000055.1"/>
</dbReference>
<proteinExistence type="predicted"/>
<dbReference type="SMART" id="SM01204">
    <property type="entry name" value="FIST_C"/>
    <property type="match status" value="1"/>
</dbReference>
<dbReference type="PANTHER" id="PTHR40252">
    <property type="entry name" value="BLR0328 PROTEIN"/>
    <property type="match status" value="1"/>
</dbReference>
<dbReference type="Pfam" id="PF08495">
    <property type="entry name" value="FIST"/>
    <property type="match status" value="1"/>
</dbReference>
<evidence type="ECO:0000313" key="3">
    <source>
        <dbReference type="EMBL" id="MFC6199539.1"/>
    </source>
</evidence>
<accession>A0ABW1SDN5</accession>
<name>A0ABW1SDN5_9PROT</name>